<feature type="coiled-coil region" evidence="1">
    <location>
        <begin position="148"/>
        <end position="212"/>
    </location>
</feature>
<proteinExistence type="predicted"/>
<accession>A0AAE9YX32</accession>
<sequence>MDSLVSFVNSNIHKKPDADIRLTAKEDSDGNIQLKGIKKSWIPGQFACRKESVNLAQTHVKDMIAKVENPEIRMTLTAIFEKKMEGHKTLRLDALHSITAAYESLTNPDFAEAKAINDSKISYRHSQEILADEQQQKKEATTTYTECLDRLDVTINLLREKRDELDLKPEDKYDYRAAALKDKTLEQLEEQIDNLEELKDLVKDKKDQKQGQSLTLADQENIKRLYALLDDTNELVRNKINVNKLEAIAAKTSSYNIDEAIDHEQDIEITYSSDEDDGISIKYGDDELDAAFDEDIADILREQEEQVNDYFDVVDDMIDQFGNL</sequence>
<dbReference type="RefSeq" id="WP_044840222.1">
    <property type="nucleotide sequence ID" value="NZ_CP059733.1"/>
</dbReference>
<evidence type="ECO:0000313" key="2">
    <source>
        <dbReference type="EMBL" id="WDE02781.1"/>
    </source>
</evidence>
<dbReference type="Proteomes" id="UP000032352">
    <property type="component" value="Chromosome"/>
</dbReference>
<evidence type="ECO:0000313" key="3">
    <source>
        <dbReference type="Proteomes" id="UP000032352"/>
    </source>
</evidence>
<name>A0AAE9YX32_9GAMM</name>
<dbReference type="EMBL" id="CP059733">
    <property type="protein sequence ID" value="WDE02781.1"/>
    <property type="molecule type" value="Genomic_DNA"/>
</dbReference>
<reference evidence="2 3" key="2">
    <citation type="journal article" date="2022" name="Mar. Drugs">
        <title>Bioassay-Guided Fractionation Leads to the Detection of Cholic Acid Generated by the Rare Thalassomonas sp.</title>
        <authorList>
            <person name="Pheiffer F."/>
            <person name="Schneider Y.K."/>
            <person name="Hansen E.H."/>
            <person name="Andersen J.H."/>
            <person name="Isaksson J."/>
            <person name="Busche T."/>
            <person name="R C."/>
            <person name="Kalinowski J."/>
            <person name="Zyl L.V."/>
            <person name="Trindade M."/>
        </authorList>
    </citation>
    <scope>NUCLEOTIDE SEQUENCE [LARGE SCALE GENOMIC DNA]</scope>
    <source>
        <strain evidence="2 3">XOM25</strain>
    </source>
</reference>
<gene>
    <name evidence="2" type="ORF">SG34_015150</name>
</gene>
<organism evidence="2 3">
    <name type="scientific">Thalassomonas viridans</name>
    <dbReference type="NCBI Taxonomy" id="137584"/>
    <lineage>
        <taxon>Bacteria</taxon>
        <taxon>Pseudomonadati</taxon>
        <taxon>Pseudomonadota</taxon>
        <taxon>Gammaproteobacteria</taxon>
        <taxon>Alteromonadales</taxon>
        <taxon>Colwelliaceae</taxon>
        <taxon>Thalassomonas</taxon>
    </lineage>
</organism>
<keyword evidence="1" id="KW-0175">Coiled coil</keyword>
<dbReference type="AlphaFoldDB" id="A0AAE9YX32"/>
<reference evidence="2 3" key="1">
    <citation type="journal article" date="2015" name="Genome Announc.">
        <title>Draft Genome Sequences of Marine Isolates of Thalassomonas viridans and Thalassomonas actiniarum.</title>
        <authorList>
            <person name="Olonade I."/>
            <person name="van Zyl L.J."/>
            <person name="Trindade M."/>
        </authorList>
    </citation>
    <scope>NUCLEOTIDE SEQUENCE [LARGE SCALE GENOMIC DNA]</scope>
    <source>
        <strain evidence="2 3">XOM25</strain>
    </source>
</reference>
<keyword evidence="3" id="KW-1185">Reference proteome</keyword>
<evidence type="ECO:0000256" key="1">
    <source>
        <dbReference type="SAM" id="Coils"/>
    </source>
</evidence>
<protein>
    <submittedName>
        <fullName evidence="2">Uncharacterized protein</fullName>
    </submittedName>
</protein>
<dbReference type="KEGG" id="tvd:SG34_015150"/>